<dbReference type="Proteomes" id="UP000245469">
    <property type="component" value="Unassembled WGS sequence"/>
</dbReference>
<dbReference type="RefSeq" id="WP_109776416.1">
    <property type="nucleotide sequence ID" value="NZ_QGDQ01000038.1"/>
</dbReference>
<dbReference type="OrthoDB" id="9801421at2"/>
<name>A0A315ZQI1_9ACTN</name>
<evidence type="ECO:0000256" key="4">
    <source>
        <dbReference type="ARBA" id="ARBA00022801"/>
    </source>
</evidence>
<dbReference type="Pfam" id="PF02897">
    <property type="entry name" value="Peptidase_S9_N"/>
    <property type="match status" value="1"/>
</dbReference>
<dbReference type="GO" id="GO:0006508">
    <property type="term" value="P:proteolysis"/>
    <property type="evidence" value="ECO:0007669"/>
    <property type="project" value="UniProtKB-KW"/>
</dbReference>
<feature type="domain" description="Peptidase S9A N-terminal" evidence="7">
    <location>
        <begin position="37"/>
        <end position="453"/>
    </location>
</feature>
<dbReference type="GO" id="GO:0004252">
    <property type="term" value="F:serine-type endopeptidase activity"/>
    <property type="evidence" value="ECO:0007669"/>
    <property type="project" value="UniProtKB-EC"/>
</dbReference>
<protein>
    <recommendedName>
        <fullName evidence="2">prolyl oligopeptidase</fullName>
        <ecNumber evidence="2">3.4.21.26</ecNumber>
    </recommendedName>
</protein>
<keyword evidence="5" id="KW-0720">Serine protease</keyword>
<dbReference type="SUPFAM" id="SSF53474">
    <property type="entry name" value="alpha/beta-Hydrolases"/>
    <property type="match status" value="1"/>
</dbReference>
<sequence length="761" mass="80370">MPSLTPPASAAPPAALAYPPAERLDLVEELPAGSPRYRVADPYRWLEDDDDARTRAWSAAQDALFAAERATWKGRDAVAARIAQLLSAGAVGPPVWRGDRCFRARRDPGRDHPQLLVTERGPDGAVVERVVIDPLVWDPTGRTTLDAWQPSREGHLLAFQLSEGGSEESVLRVLDVATGEVLDGPIERVRYSPVSWLPVSEDGAARFFYVRRLAPEGLPAGEEKYHRRVWLHRVGADPDAEPGDGGDVEVFGAGQPITTYYGVGTSLDGRWLTVTTSVGTSPRSDCYLADLTADGGLAAGLPQLRPVAVGLDAHTSAGVGRDGRLYVGTDLGAPRGRLAVADPTDPENLGPDSWRDLVGERDDAVLEDYAILDGPELSQPLLLVAWTQHAVAQLTVHDLASGEQLPGERGMVALPGAGSLGGLRGRPEGGHEAWFTWTSTVELPSVLRWDARTASLTVESTAPGLASMGELPAVVTRQLEVTSLDGTVVRALAVARADAFATPDASAPAAPAPTVLYGYGGFGHTMTPGYSASALAWVEAGGIWVVAGLRGGNEEGESWHRAGMLAAKQNVFDDFLAVADALASRGWTTPAQLTISGGSNGGLLVGAALTQRPQAFAAVLCSAPLLDMVRYQLHGLGATWSPEYGDANDPDDLGWLLAYSPYHACSPDPASVEYPAVLFTVFDGDSRVDPLHARKLCAALQHATRSDPAEKPVLLRREAGVGHGARAVSRTVQLAADTLCFAAAHTGLVLGEQDDDGGVVP</sequence>
<keyword evidence="4" id="KW-0378">Hydrolase</keyword>
<dbReference type="InterPro" id="IPR023302">
    <property type="entry name" value="Pept_S9A_N"/>
</dbReference>
<dbReference type="AlphaFoldDB" id="A0A315ZQI1"/>
<evidence type="ECO:0000256" key="2">
    <source>
        <dbReference type="ARBA" id="ARBA00011897"/>
    </source>
</evidence>
<comment type="catalytic activity">
    <reaction evidence="1">
        <text>Hydrolysis of Pro-|-Xaa &gt;&gt; Ala-|-Xaa in oligopeptides.</text>
        <dbReference type="EC" id="3.4.21.26"/>
    </reaction>
</comment>
<evidence type="ECO:0000313" key="8">
    <source>
        <dbReference type="EMBL" id="PWJ47363.1"/>
    </source>
</evidence>
<dbReference type="EMBL" id="QGDQ01000038">
    <property type="protein sequence ID" value="PWJ47363.1"/>
    <property type="molecule type" value="Genomic_DNA"/>
</dbReference>
<reference evidence="8 9" key="1">
    <citation type="submission" date="2018-03" db="EMBL/GenBank/DDBJ databases">
        <title>Genomic Encyclopedia of Archaeal and Bacterial Type Strains, Phase II (KMG-II): from individual species to whole genera.</title>
        <authorList>
            <person name="Goeker M."/>
        </authorList>
    </citation>
    <scope>NUCLEOTIDE SEQUENCE [LARGE SCALE GENOMIC DNA]</scope>
    <source>
        <strain evidence="8 9">DSM 44889</strain>
    </source>
</reference>
<dbReference type="Pfam" id="PF00326">
    <property type="entry name" value="Peptidase_S9"/>
    <property type="match status" value="1"/>
</dbReference>
<evidence type="ECO:0000256" key="5">
    <source>
        <dbReference type="ARBA" id="ARBA00022825"/>
    </source>
</evidence>
<accession>A0A315ZQI1</accession>
<dbReference type="SUPFAM" id="SSF50993">
    <property type="entry name" value="Peptidase/esterase 'gauge' domain"/>
    <property type="match status" value="1"/>
</dbReference>
<dbReference type="GO" id="GO:0070012">
    <property type="term" value="F:oligopeptidase activity"/>
    <property type="evidence" value="ECO:0007669"/>
    <property type="project" value="TreeGrafter"/>
</dbReference>
<dbReference type="InterPro" id="IPR051167">
    <property type="entry name" value="Prolyl_oligopep/macrocyclase"/>
</dbReference>
<dbReference type="PANTHER" id="PTHR42881:SF2">
    <property type="entry name" value="PROLYL ENDOPEPTIDASE"/>
    <property type="match status" value="1"/>
</dbReference>
<comment type="caution">
    <text evidence="8">The sequence shown here is derived from an EMBL/GenBank/DDBJ whole genome shotgun (WGS) entry which is preliminary data.</text>
</comment>
<dbReference type="Gene3D" id="3.40.50.1820">
    <property type="entry name" value="alpha/beta hydrolase"/>
    <property type="match status" value="1"/>
</dbReference>
<proteinExistence type="predicted"/>
<evidence type="ECO:0000256" key="3">
    <source>
        <dbReference type="ARBA" id="ARBA00022670"/>
    </source>
</evidence>
<evidence type="ECO:0000256" key="1">
    <source>
        <dbReference type="ARBA" id="ARBA00001070"/>
    </source>
</evidence>
<keyword evidence="3" id="KW-0645">Protease</keyword>
<dbReference type="GO" id="GO:0005829">
    <property type="term" value="C:cytosol"/>
    <property type="evidence" value="ECO:0007669"/>
    <property type="project" value="TreeGrafter"/>
</dbReference>
<dbReference type="PANTHER" id="PTHR42881">
    <property type="entry name" value="PROLYL ENDOPEPTIDASE"/>
    <property type="match status" value="1"/>
</dbReference>
<dbReference type="EC" id="3.4.21.26" evidence="2"/>
<evidence type="ECO:0000259" key="7">
    <source>
        <dbReference type="Pfam" id="PF02897"/>
    </source>
</evidence>
<dbReference type="Gene3D" id="2.130.10.120">
    <property type="entry name" value="Prolyl oligopeptidase, N-terminal domain"/>
    <property type="match status" value="1"/>
</dbReference>
<dbReference type="PRINTS" id="PR00862">
    <property type="entry name" value="PROLIGOPTASE"/>
</dbReference>
<keyword evidence="9" id="KW-1185">Reference proteome</keyword>
<gene>
    <name evidence="8" type="ORF">BXY45_13811</name>
</gene>
<evidence type="ECO:0000313" key="9">
    <source>
        <dbReference type="Proteomes" id="UP000245469"/>
    </source>
</evidence>
<organism evidence="8 9">
    <name type="scientific">Quadrisphaera granulorum</name>
    <dbReference type="NCBI Taxonomy" id="317664"/>
    <lineage>
        <taxon>Bacteria</taxon>
        <taxon>Bacillati</taxon>
        <taxon>Actinomycetota</taxon>
        <taxon>Actinomycetes</taxon>
        <taxon>Kineosporiales</taxon>
        <taxon>Kineosporiaceae</taxon>
        <taxon>Quadrisphaera</taxon>
    </lineage>
</organism>
<dbReference type="InterPro" id="IPR029058">
    <property type="entry name" value="AB_hydrolase_fold"/>
</dbReference>
<dbReference type="InterPro" id="IPR001375">
    <property type="entry name" value="Peptidase_S9_cat"/>
</dbReference>
<evidence type="ECO:0000259" key="6">
    <source>
        <dbReference type="Pfam" id="PF00326"/>
    </source>
</evidence>
<feature type="domain" description="Peptidase S9 prolyl oligopeptidase catalytic" evidence="6">
    <location>
        <begin position="534"/>
        <end position="747"/>
    </location>
</feature>
<dbReference type="InterPro" id="IPR002470">
    <property type="entry name" value="Peptidase_S9A"/>
</dbReference>